<dbReference type="Proteomes" id="UP001218218">
    <property type="component" value="Unassembled WGS sequence"/>
</dbReference>
<accession>A0AAD7A259</accession>
<dbReference type="AlphaFoldDB" id="A0AAD7A259"/>
<keyword evidence="2" id="KW-1185">Reference proteome</keyword>
<comment type="caution">
    <text evidence="1">The sequence shown here is derived from an EMBL/GenBank/DDBJ whole genome shotgun (WGS) entry which is preliminary data.</text>
</comment>
<dbReference type="EMBL" id="JARIHO010000018">
    <property type="protein sequence ID" value="KAJ7348067.1"/>
    <property type="molecule type" value="Genomic_DNA"/>
</dbReference>
<evidence type="ECO:0000313" key="2">
    <source>
        <dbReference type="Proteomes" id="UP001218218"/>
    </source>
</evidence>
<name>A0AAD7A259_9AGAR</name>
<organism evidence="1 2">
    <name type="scientific">Mycena albidolilacea</name>
    <dbReference type="NCBI Taxonomy" id="1033008"/>
    <lineage>
        <taxon>Eukaryota</taxon>
        <taxon>Fungi</taxon>
        <taxon>Dikarya</taxon>
        <taxon>Basidiomycota</taxon>
        <taxon>Agaricomycotina</taxon>
        <taxon>Agaricomycetes</taxon>
        <taxon>Agaricomycetidae</taxon>
        <taxon>Agaricales</taxon>
        <taxon>Marasmiineae</taxon>
        <taxon>Mycenaceae</taxon>
        <taxon>Mycena</taxon>
    </lineage>
</organism>
<sequence>MHSSSMERTRMQSPYSAEKTSRRSIYHLSSESFLGLVFPSLDYDLAPCCDAGTLSVFTCLCYRHGTGEEGRPHRMAGAICGRTFRVLRHGPIDSHKALVSHPRHLPQEVIENIFLACLPTSRHTNRHDKPFGGIAALGPHLQRVTIQSRCVLHCGPFVHQRSASSSSMERDPQSTIWTSRFGAVPYLSDDTFPCSPQSSSTAICFQSHSPWRSALLATAKSISPPAKVKVTCCGV</sequence>
<gene>
    <name evidence="1" type="ORF">DFH08DRAFT_156932</name>
</gene>
<reference evidence="1" key="1">
    <citation type="submission" date="2023-03" db="EMBL/GenBank/DDBJ databases">
        <title>Massive genome expansion in bonnet fungi (Mycena s.s.) driven by repeated elements and novel gene families across ecological guilds.</title>
        <authorList>
            <consortium name="Lawrence Berkeley National Laboratory"/>
            <person name="Harder C.B."/>
            <person name="Miyauchi S."/>
            <person name="Viragh M."/>
            <person name="Kuo A."/>
            <person name="Thoen E."/>
            <person name="Andreopoulos B."/>
            <person name="Lu D."/>
            <person name="Skrede I."/>
            <person name="Drula E."/>
            <person name="Henrissat B."/>
            <person name="Morin E."/>
            <person name="Kohler A."/>
            <person name="Barry K."/>
            <person name="LaButti K."/>
            <person name="Morin E."/>
            <person name="Salamov A."/>
            <person name="Lipzen A."/>
            <person name="Mereny Z."/>
            <person name="Hegedus B."/>
            <person name="Baldrian P."/>
            <person name="Stursova M."/>
            <person name="Weitz H."/>
            <person name="Taylor A."/>
            <person name="Grigoriev I.V."/>
            <person name="Nagy L.G."/>
            <person name="Martin F."/>
            <person name="Kauserud H."/>
        </authorList>
    </citation>
    <scope>NUCLEOTIDE SEQUENCE</scope>
    <source>
        <strain evidence="1">CBHHK002</strain>
    </source>
</reference>
<proteinExistence type="predicted"/>
<protein>
    <submittedName>
        <fullName evidence="1">Uncharacterized protein</fullName>
    </submittedName>
</protein>
<evidence type="ECO:0000313" key="1">
    <source>
        <dbReference type="EMBL" id="KAJ7348067.1"/>
    </source>
</evidence>